<keyword evidence="2" id="KW-1185">Reference proteome</keyword>
<evidence type="ECO:0000313" key="1">
    <source>
        <dbReference type="EMBL" id="AHZ60176.1"/>
    </source>
</evidence>
<evidence type="ECO:0000313" key="2">
    <source>
        <dbReference type="Proteomes" id="UP000028741"/>
    </source>
</evidence>
<proteinExistence type="predicted"/>
<gene>
    <name evidence="1" type="ORF">DA66_0073</name>
</gene>
<protein>
    <submittedName>
        <fullName evidence="1">Uncharacterized protein</fullName>
    </submittedName>
</protein>
<dbReference type="KEGG" id="vg:22113287"/>
<dbReference type="RefSeq" id="YP_009102913.1">
    <property type="nucleotide sequence ID" value="NC_025452.1"/>
</dbReference>
<dbReference type="Proteomes" id="UP000028741">
    <property type="component" value="Segment"/>
</dbReference>
<name>A0A075E0R1_9CAUD</name>
<accession>A0A075E0R1</accession>
<reference evidence="1 2" key="1">
    <citation type="journal article" date="2014" name="Arch. Virol.">
        <title>Complete genome sequence of a broad-host-range lytic Dickeya spp. bacteriophage ?D5.</title>
        <authorList>
            <person name="Czajkowski R."/>
            <person name="Ozymko Z."/>
            <person name="Zwirowski S."/>
            <person name="Lojkowska E."/>
        </authorList>
    </citation>
    <scope>NUCLEOTIDE SEQUENCE [LARGE SCALE GENOMIC DNA]</scope>
</reference>
<sequence length="180" mass="20706">MSVKMKGAEFKEYYHDDTYWVKDAWHDDHAIKVNGEYIDDITDDMPDDAEVVIESGVVFIPVQSESGMKEKDVSFVSHFKAWRKQKTCITLIITVEKEHLDAVKVAIKSQQGVVLLNEIKWGNVMTNQINRAGVDNLDRRFNPTDVLMSQIELYREFVEHMLTKPEGEADNNPEEGNNDD</sequence>
<organism evidence="1 2">
    <name type="scientific">Dickeya phage RC-2014</name>
    <dbReference type="NCBI Taxonomy" id="1477406"/>
    <lineage>
        <taxon>Viruses</taxon>
        <taxon>Duplodnaviria</taxon>
        <taxon>Heunggongvirae</taxon>
        <taxon>Uroviricota</taxon>
        <taxon>Caudoviricetes</taxon>
        <taxon>Pantevenvirales</taxon>
        <taxon>Ackermannviridae</taxon>
        <taxon>Aglimvirinae</taxon>
        <taxon>Limestonevirus</taxon>
        <taxon>Limestonevirus RC2014</taxon>
    </lineage>
</organism>
<dbReference type="GeneID" id="22113287"/>
<dbReference type="EMBL" id="KJ716335">
    <property type="protein sequence ID" value="AHZ60176.1"/>
    <property type="molecule type" value="Genomic_DNA"/>
</dbReference>